<keyword evidence="1" id="KW-1133">Transmembrane helix</keyword>
<feature type="transmembrane region" description="Helical" evidence="1">
    <location>
        <begin position="39"/>
        <end position="55"/>
    </location>
</feature>
<evidence type="ECO:0000313" key="2">
    <source>
        <dbReference type="EMBL" id="KRO25423.1"/>
    </source>
</evidence>
<dbReference type="PATRIC" id="fig|480391.4.peg.154"/>
<feature type="transmembrane region" description="Helical" evidence="1">
    <location>
        <begin position="16"/>
        <end position="33"/>
    </location>
</feature>
<protein>
    <submittedName>
        <fullName evidence="2">Uncharacterized protein</fullName>
    </submittedName>
</protein>
<keyword evidence="3" id="KW-1185">Reference proteome</keyword>
<organism evidence="2 3">
    <name type="scientific">Pediococcus argentinicus</name>
    <dbReference type="NCBI Taxonomy" id="480391"/>
    <lineage>
        <taxon>Bacteria</taxon>
        <taxon>Bacillati</taxon>
        <taxon>Bacillota</taxon>
        <taxon>Bacilli</taxon>
        <taxon>Lactobacillales</taxon>
        <taxon>Lactobacillaceae</taxon>
        <taxon>Pediococcus</taxon>
    </lineage>
</organism>
<gene>
    <name evidence="2" type="ORF">IV88_GL000152</name>
</gene>
<evidence type="ECO:0000313" key="3">
    <source>
        <dbReference type="Proteomes" id="UP000051249"/>
    </source>
</evidence>
<reference evidence="2 3" key="1">
    <citation type="journal article" date="2015" name="Genome Announc.">
        <title>Expanding the biotechnology potential of lactobacilli through comparative genomics of 213 strains and associated genera.</title>
        <authorList>
            <person name="Sun Z."/>
            <person name="Harris H.M."/>
            <person name="McCann A."/>
            <person name="Guo C."/>
            <person name="Argimon S."/>
            <person name="Zhang W."/>
            <person name="Yang X."/>
            <person name="Jeffery I.B."/>
            <person name="Cooney J.C."/>
            <person name="Kagawa T.F."/>
            <person name="Liu W."/>
            <person name="Song Y."/>
            <person name="Salvetti E."/>
            <person name="Wrobel A."/>
            <person name="Rasinkangas P."/>
            <person name="Parkhill J."/>
            <person name="Rea M.C."/>
            <person name="O'Sullivan O."/>
            <person name="Ritari J."/>
            <person name="Douillard F.P."/>
            <person name="Paul Ross R."/>
            <person name="Yang R."/>
            <person name="Briner A.E."/>
            <person name="Felis G.E."/>
            <person name="de Vos W.M."/>
            <person name="Barrangou R."/>
            <person name="Klaenhammer T.R."/>
            <person name="Caufield P.W."/>
            <person name="Cui Y."/>
            <person name="Zhang H."/>
            <person name="O'Toole P.W."/>
        </authorList>
    </citation>
    <scope>NUCLEOTIDE SEQUENCE [LARGE SCALE GENOMIC DNA]</scope>
    <source>
        <strain evidence="2 3">DSM 23026</strain>
    </source>
</reference>
<keyword evidence="1" id="KW-0812">Transmembrane</keyword>
<dbReference type="EMBL" id="JQCQ01000010">
    <property type="protein sequence ID" value="KRO25423.1"/>
    <property type="molecule type" value="Genomic_DNA"/>
</dbReference>
<proteinExistence type="predicted"/>
<comment type="caution">
    <text evidence="2">The sequence shown here is derived from an EMBL/GenBank/DDBJ whole genome shotgun (WGS) entry which is preliminary data.</text>
</comment>
<evidence type="ECO:0000256" key="1">
    <source>
        <dbReference type="SAM" id="Phobius"/>
    </source>
</evidence>
<dbReference type="AlphaFoldDB" id="A0A0R2NHZ2"/>
<keyword evidence="1" id="KW-0472">Membrane</keyword>
<sequence>MNEMMQTFKKIKTNKAIFWGIVVIITSVIPAIFQKSSLAYALQALISIIALSQIMKK</sequence>
<name>A0A0R2NHZ2_9LACO</name>
<dbReference type="Proteomes" id="UP000051249">
    <property type="component" value="Unassembled WGS sequence"/>
</dbReference>
<accession>A0A0R2NHZ2</accession>